<evidence type="ECO:0000256" key="3">
    <source>
        <dbReference type="ARBA" id="ARBA00022475"/>
    </source>
</evidence>
<proteinExistence type="inferred from homology"/>
<evidence type="ECO:0000256" key="1">
    <source>
        <dbReference type="ARBA" id="ARBA00004651"/>
    </source>
</evidence>
<protein>
    <submittedName>
        <fullName evidence="7">Na+/H+ antiporter subunit E</fullName>
    </submittedName>
</protein>
<keyword evidence="4" id="KW-0812">Transmembrane</keyword>
<evidence type="ECO:0000256" key="6">
    <source>
        <dbReference type="ARBA" id="ARBA00023136"/>
    </source>
</evidence>
<dbReference type="GO" id="GO:0005886">
    <property type="term" value="C:plasma membrane"/>
    <property type="evidence" value="ECO:0007669"/>
    <property type="project" value="UniProtKB-SubCell"/>
</dbReference>
<evidence type="ECO:0000256" key="5">
    <source>
        <dbReference type="ARBA" id="ARBA00022989"/>
    </source>
</evidence>
<keyword evidence="5" id="KW-1133">Transmembrane helix</keyword>
<name>A0A2U2J201_9SPHN</name>
<evidence type="ECO:0000256" key="4">
    <source>
        <dbReference type="ARBA" id="ARBA00022692"/>
    </source>
</evidence>
<dbReference type="AlphaFoldDB" id="A0A2U2J201"/>
<comment type="similarity">
    <text evidence="2">Belongs to the CPA3 antiporters (TC 2.A.63) subunit E family.</text>
</comment>
<dbReference type="InterPro" id="IPR002758">
    <property type="entry name" value="Cation_antiport_E"/>
</dbReference>
<comment type="subcellular location">
    <subcellularLocation>
        <location evidence="1">Cell membrane</location>
        <topology evidence="1">Multi-pass membrane protein</topology>
    </subcellularLocation>
</comment>
<dbReference type="RefSeq" id="WP_109270441.1">
    <property type="nucleotide sequence ID" value="NZ_QFFF01000001.1"/>
</dbReference>
<dbReference type="PIRSF" id="PIRSF019239">
    <property type="entry name" value="MrpE"/>
    <property type="match status" value="1"/>
</dbReference>
<dbReference type="NCBIfam" id="NF006520">
    <property type="entry name" value="PRK08965.1-4"/>
    <property type="match status" value="1"/>
</dbReference>
<organism evidence="7 8">
    <name type="scientific">Allosphingosinicella humi</name>
    <dbReference type="NCBI Taxonomy" id="2068657"/>
    <lineage>
        <taxon>Bacteria</taxon>
        <taxon>Pseudomonadati</taxon>
        <taxon>Pseudomonadota</taxon>
        <taxon>Alphaproteobacteria</taxon>
        <taxon>Sphingomonadales</taxon>
        <taxon>Sphingomonadaceae</taxon>
        <taxon>Allosphingosinicella</taxon>
    </lineage>
</organism>
<dbReference type="GO" id="GO:0008324">
    <property type="term" value="F:monoatomic cation transmembrane transporter activity"/>
    <property type="evidence" value="ECO:0007669"/>
    <property type="project" value="InterPro"/>
</dbReference>
<evidence type="ECO:0000256" key="2">
    <source>
        <dbReference type="ARBA" id="ARBA00006228"/>
    </source>
</evidence>
<gene>
    <name evidence="7" type="ORF">DF286_05065</name>
</gene>
<dbReference type="PANTHER" id="PTHR34584:SF1">
    <property type="entry name" value="NA(+)_H(+) ANTIPORTER SUBUNIT E1"/>
    <property type="match status" value="1"/>
</dbReference>
<comment type="caution">
    <text evidence="7">The sequence shown here is derived from an EMBL/GenBank/DDBJ whole genome shotgun (WGS) entry which is preliminary data.</text>
</comment>
<keyword evidence="8" id="KW-1185">Reference proteome</keyword>
<keyword evidence="6" id="KW-0472">Membrane</keyword>
<dbReference type="Pfam" id="PF01899">
    <property type="entry name" value="MNHE"/>
    <property type="match status" value="1"/>
</dbReference>
<dbReference type="OrthoDB" id="9807187at2"/>
<keyword evidence="3" id="KW-1003">Cell membrane</keyword>
<dbReference type="PANTHER" id="PTHR34584">
    <property type="entry name" value="NA(+)/H(+) ANTIPORTER SUBUNIT E1"/>
    <property type="match status" value="1"/>
</dbReference>
<reference evidence="7 8" key="1">
    <citation type="submission" date="2018-05" db="EMBL/GenBank/DDBJ databases">
        <title>Genome of Sphingosinicella humi QZX222.</title>
        <authorList>
            <person name="Qiao Z."/>
            <person name="Wang G."/>
        </authorList>
    </citation>
    <scope>NUCLEOTIDE SEQUENCE [LARGE SCALE GENOMIC DNA]</scope>
    <source>
        <strain evidence="7 8">QZX222</strain>
    </source>
</reference>
<dbReference type="Proteomes" id="UP000245916">
    <property type="component" value="Unassembled WGS sequence"/>
</dbReference>
<evidence type="ECO:0000313" key="8">
    <source>
        <dbReference type="Proteomes" id="UP000245916"/>
    </source>
</evidence>
<dbReference type="EMBL" id="QFFF01000001">
    <property type="protein sequence ID" value="PWG02301.1"/>
    <property type="molecule type" value="Genomic_DNA"/>
</dbReference>
<accession>A0A2U2J201</accession>
<evidence type="ECO:0000313" key="7">
    <source>
        <dbReference type="EMBL" id="PWG02301.1"/>
    </source>
</evidence>
<sequence length="162" mass="18218">MKPWLPYPLLALALLAMWLLLNQSLAPGQLVLGGAVALFASRAMAALQPEKARIRSVRPIPRLAALVFADIIRSNIAVAKIVLLPGPRRRVAGFVRIPLDMKNRYGLTILACIITATPGTCWVQFDRNAGRLLIHVLDLVDEETWIRLIKQRYERLLMEIFE</sequence>